<protein>
    <recommendedName>
        <fullName evidence="3">Secreted protein</fullName>
    </recommendedName>
</protein>
<accession>A0ABV9Y4J9</accession>
<reference evidence="2" key="1">
    <citation type="journal article" date="2019" name="Int. J. Syst. Evol. Microbiol.">
        <title>The Global Catalogue of Microorganisms (GCM) 10K type strain sequencing project: providing services to taxonomists for standard genome sequencing and annotation.</title>
        <authorList>
            <consortium name="The Broad Institute Genomics Platform"/>
            <consortium name="The Broad Institute Genome Sequencing Center for Infectious Disease"/>
            <person name="Wu L."/>
            <person name="Ma J."/>
        </authorList>
    </citation>
    <scope>NUCLEOTIDE SEQUENCE [LARGE SCALE GENOMIC DNA]</scope>
    <source>
        <strain evidence="2">KCTC 12848</strain>
    </source>
</reference>
<keyword evidence="2" id="KW-1185">Reference proteome</keyword>
<dbReference type="EMBL" id="JBHSJB010000027">
    <property type="protein sequence ID" value="MFC5057276.1"/>
    <property type="molecule type" value="Genomic_DNA"/>
</dbReference>
<comment type="caution">
    <text evidence="1">The sequence shown here is derived from an EMBL/GenBank/DDBJ whole genome shotgun (WGS) entry which is preliminary data.</text>
</comment>
<gene>
    <name evidence="1" type="ORF">ACFPFM_26465</name>
</gene>
<evidence type="ECO:0008006" key="3">
    <source>
        <dbReference type="Google" id="ProtNLM"/>
    </source>
</evidence>
<proteinExistence type="predicted"/>
<evidence type="ECO:0000313" key="2">
    <source>
        <dbReference type="Proteomes" id="UP001595833"/>
    </source>
</evidence>
<name>A0ABV9Y4J9_9PSEU</name>
<sequence length="220" mass="22232">MPRSFYTDAKGRVRPVAGRGGGRAKPVLLAGLVALSAVGYGGAVGLSEGGGAGGAGLSLTTRKAASEDRAREGDVEGAWLAMGLHGLKRTDEQPADCAAASFGEVRDFLRDTGCASMDRVLFAVGDDAGNTAVVAVAWVEFASSGDARRFQGVVDEPGSGDVEPLGAGALGLAEVAFSGANYGSERYRGTVTVAEAELAAGYLTPEVLDALAEVAALLPR</sequence>
<dbReference type="Proteomes" id="UP001595833">
    <property type="component" value="Unassembled WGS sequence"/>
</dbReference>
<evidence type="ECO:0000313" key="1">
    <source>
        <dbReference type="EMBL" id="MFC5057276.1"/>
    </source>
</evidence>
<organism evidence="1 2">
    <name type="scientific">Saccharothrix xinjiangensis</name>
    <dbReference type="NCBI Taxonomy" id="204798"/>
    <lineage>
        <taxon>Bacteria</taxon>
        <taxon>Bacillati</taxon>
        <taxon>Actinomycetota</taxon>
        <taxon>Actinomycetes</taxon>
        <taxon>Pseudonocardiales</taxon>
        <taxon>Pseudonocardiaceae</taxon>
        <taxon>Saccharothrix</taxon>
    </lineage>
</organism>
<dbReference type="RefSeq" id="WP_344037191.1">
    <property type="nucleotide sequence ID" value="NZ_BAAAKE010000006.1"/>
</dbReference>